<feature type="domain" description="Histidine kinase" evidence="7">
    <location>
        <begin position="631"/>
        <end position="921"/>
    </location>
</feature>
<dbReference type="OrthoDB" id="303614at2759"/>
<feature type="non-terminal residue" evidence="8">
    <location>
        <position position="988"/>
    </location>
</feature>
<dbReference type="Proteomes" id="UP000054321">
    <property type="component" value="Unassembled WGS sequence"/>
</dbReference>
<evidence type="ECO:0000256" key="2">
    <source>
        <dbReference type="ARBA" id="ARBA00012438"/>
    </source>
</evidence>
<dbReference type="SUPFAM" id="SSF47384">
    <property type="entry name" value="Homodimeric domain of signal transducing histidine kinase"/>
    <property type="match status" value="1"/>
</dbReference>
<dbReference type="AlphaFoldDB" id="A0A0C3GZ66"/>
<dbReference type="SMART" id="SM00387">
    <property type="entry name" value="HATPase_c"/>
    <property type="match status" value="1"/>
</dbReference>
<evidence type="ECO:0000313" key="9">
    <source>
        <dbReference type="Proteomes" id="UP000054321"/>
    </source>
</evidence>
<dbReference type="GO" id="GO:0009927">
    <property type="term" value="F:histidine phosphotransfer kinase activity"/>
    <property type="evidence" value="ECO:0007669"/>
    <property type="project" value="TreeGrafter"/>
</dbReference>
<organism evidence="8 9">
    <name type="scientific">Oidiodendron maius (strain Zn)</name>
    <dbReference type="NCBI Taxonomy" id="913774"/>
    <lineage>
        <taxon>Eukaryota</taxon>
        <taxon>Fungi</taxon>
        <taxon>Dikarya</taxon>
        <taxon>Ascomycota</taxon>
        <taxon>Pezizomycotina</taxon>
        <taxon>Leotiomycetes</taxon>
        <taxon>Leotiomycetes incertae sedis</taxon>
        <taxon>Myxotrichaceae</taxon>
        <taxon>Oidiodendron</taxon>
    </lineage>
</organism>
<dbReference type="Gene3D" id="3.30.450.40">
    <property type="match status" value="1"/>
</dbReference>
<dbReference type="EMBL" id="KN832884">
    <property type="protein sequence ID" value="KIM96459.1"/>
    <property type="molecule type" value="Genomic_DNA"/>
</dbReference>
<evidence type="ECO:0000256" key="5">
    <source>
        <dbReference type="ARBA" id="ARBA00022777"/>
    </source>
</evidence>
<dbReference type="InterPro" id="IPR005467">
    <property type="entry name" value="His_kinase_dom"/>
</dbReference>
<reference evidence="9" key="2">
    <citation type="submission" date="2015-01" db="EMBL/GenBank/DDBJ databases">
        <title>Evolutionary Origins and Diversification of the Mycorrhizal Mutualists.</title>
        <authorList>
            <consortium name="DOE Joint Genome Institute"/>
            <consortium name="Mycorrhizal Genomics Consortium"/>
            <person name="Kohler A."/>
            <person name="Kuo A."/>
            <person name="Nagy L.G."/>
            <person name="Floudas D."/>
            <person name="Copeland A."/>
            <person name="Barry K.W."/>
            <person name="Cichocki N."/>
            <person name="Veneault-Fourrey C."/>
            <person name="LaButti K."/>
            <person name="Lindquist E.A."/>
            <person name="Lipzen A."/>
            <person name="Lundell T."/>
            <person name="Morin E."/>
            <person name="Murat C."/>
            <person name="Riley R."/>
            <person name="Ohm R."/>
            <person name="Sun H."/>
            <person name="Tunlid A."/>
            <person name="Henrissat B."/>
            <person name="Grigoriev I.V."/>
            <person name="Hibbett D.S."/>
            <person name="Martin F."/>
        </authorList>
    </citation>
    <scope>NUCLEOTIDE SEQUENCE [LARGE SCALE GENOMIC DNA]</scope>
    <source>
        <strain evidence="9">Zn</strain>
    </source>
</reference>
<dbReference type="GO" id="GO:0005886">
    <property type="term" value="C:plasma membrane"/>
    <property type="evidence" value="ECO:0007669"/>
    <property type="project" value="TreeGrafter"/>
</dbReference>
<keyword evidence="5" id="KW-0418">Kinase</keyword>
<dbReference type="InterPro" id="IPR036097">
    <property type="entry name" value="HisK_dim/P_sf"/>
</dbReference>
<dbReference type="HOGENOM" id="CLU_002763_0_1_1"/>
<evidence type="ECO:0000313" key="8">
    <source>
        <dbReference type="EMBL" id="KIM96459.1"/>
    </source>
</evidence>
<dbReference type="FunFam" id="3.30.450.40:FF:000083">
    <property type="entry name" value="Sensor histidine kinase/response regulator, putative (AFU_orthologue AFUA_4G00660)"/>
    <property type="match status" value="1"/>
</dbReference>
<protein>
    <recommendedName>
        <fullName evidence="2">histidine kinase</fullName>
        <ecNumber evidence="2">2.7.13.3</ecNumber>
    </recommendedName>
</protein>
<dbReference type="STRING" id="913774.A0A0C3GZ66"/>
<proteinExistence type="predicted"/>
<keyword evidence="4" id="KW-0808">Transferase</keyword>
<dbReference type="InterPro" id="IPR003594">
    <property type="entry name" value="HATPase_dom"/>
</dbReference>
<dbReference type="PANTHER" id="PTHR43047:SF72">
    <property type="entry name" value="OSMOSENSING HISTIDINE PROTEIN KINASE SLN1"/>
    <property type="match status" value="1"/>
</dbReference>
<evidence type="ECO:0000256" key="4">
    <source>
        <dbReference type="ARBA" id="ARBA00022679"/>
    </source>
</evidence>
<comment type="catalytic activity">
    <reaction evidence="1">
        <text>ATP + protein L-histidine = ADP + protein N-phospho-L-histidine.</text>
        <dbReference type="EC" id="2.7.13.3"/>
    </reaction>
</comment>
<sequence>MAPMPVRDAFSHVEVVSDRARARELYEYYQPKPPHLGHTKAAHASADGGLIGDKIACPDTALTAFCQLVAWRTGAQRALLSVIDDTTQYFIAESSKTVDLVDTSKHAPGDDIWLGCNSVAKAGRICMNTLEVAPTKGEGYPSFIVNDLTKSAIFNQLPYVTGPPFLRFYAGVPLITKRGIPIGSLIIVDQNPRNGLRDEEVHFMGTMAKTVMKQMEMAREVEEHRRGMKMSRGLAAFVEGRADLVEAEIETPEGEGSKVAGQFETGTALANGRTRAKSPLGPAHGGSATSSAGSIDWKEKEYPNALLTPERDSGHSQIPPPIHRAPDSGSLSTATASESVHSPAIDLDTPSHGNRTEAPSMKTLFSRAANLIRETFEVDGGCVFYDAQKGFNLVPKPNVHPPLSRQNSHLATGNGLVPSGAGDPAQDDGNVPQTDPGLPDLGEGWFSRSATDSRKAVEILGFSTPASASIHGDEYPVHDVEHQTFIPFHQKALHTLLRRYPRGKLWTLESDVEILSSSEEEFGASHHEEVPEQQIKDLERRKTKMARTRSDAKFLSRHFPGVRQLLFVPLWDSARSRWLSGCCVWSTEPTRILSKQVELAFLTAFGNSVMAECSRIDTEIANQKKGDFIGSISHELRSPLHGILASAEFLGEERLNSFVKGLVDTIDSCGRTLLDTINHILDFSKINHFEKTWQKRRRGGPNARLRHDAPLAMQQSEIPMMNLFAEVDISTICEEVVESVFAGHVFQNITAQSFDMVPNAQRRMSDVRGFGIDSKTMAEHVKHVQVPVIFLVKMQNFNFITQPGAFRRIIMNLLGNALKYTSHGYVHVTLETTDPDQALGSDGAQRPMVTLTVMDTGKGISSEFLRSKLFTPFTQENSLSSGTGLGLAIVKSIVSLLEGEIAIDSEVGRGTKVKVTLPLLREMPHFTDTVGPRSLATLSRNIDQSVAALRSRVLGLTVSLYGFDLNTPDPVARQNGDLLKESIATFLT</sequence>
<evidence type="ECO:0000256" key="3">
    <source>
        <dbReference type="ARBA" id="ARBA00022553"/>
    </source>
</evidence>
<feature type="compositionally biased region" description="Low complexity" evidence="6">
    <location>
        <begin position="281"/>
        <end position="294"/>
    </location>
</feature>
<evidence type="ECO:0000256" key="6">
    <source>
        <dbReference type="SAM" id="MobiDB-lite"/>
    </source>
</evidence>
<accession>A0A0C3GZ66</accession>
<name>A0A0C3GZ66_OIDMZ</name>
<dbReference type="SUPFAM" id="SSF55781">
    <property type="entry name" value="GAF domain-like"/>
    <property type="match status" value="1"/>
</dbReference>
<reference evidence="8 9" key="1">
    <citation type="submission" date="2014-04" db="EMBL/GenBank/DDBJ databases">
        <authorList>
            <consortium name="DOE Joint Genome Institute"/>
            <person name="Kuo A."/>
            <person name="Martino E."/>
            <person name="Perotto S."/>
            <person name="Kohler A."/>
            <person name="Nagy L.G."/>
            <person name="Floudas D."/>
            <person name="Copeland A."/>
            <person name="Barry K.W."/>
            <person name="Cichocki N."/>
            <person name="Veneault-Fourrey C."/>
            <person name="LaButti K."/>
            <person name="Lindquist E.A."/>
            <person name="Lipzen A."/>
            <person name="Lundell T."/>
            <person name="Morin E."/>
            <person name="Murat C."/>
            <person name="Sun H."/>
            <person name="Tunlid A."/>
            <person name="Henrissat B."/>
            <person name="Grigoriev I.V."/>
            <person name="Hibbett D.S."/>
            <person name="Martin F."/>
            <person name="Nordberg H.P."/>
            <person name="Cantor M.N."/>
            <person name="Hua S.X."/>
        </authorList>
    </citation>
    <scope>NUCLEOTIDE SEQUENCE [LARGE SCALE GENOMIC DNA]</scope>
    <source>
        <strain evidence="8 9">Zn</strain>
    </source>
</reference>
<dbReference type="SMART" id="SM00388">
    <property type="entry name" value="HisKA"/>
    <property type="match status" value="1"/>
</dbReference>
<dbReference type="Gene3D" id="1.10.287.130">
    <property type="match status" value="1"/>
</dbReference>
<feature type="compositionally biased region" description="Polar residues" evidence="6">
    <location>
        <begin position="329"/>
        <end position="340"/>
    </location>
</feature>
<dbReference type="SUPFAM" id="SSF55874">
    <property type="entry name" value="ATPase domain of HSP90 chaperone/DNA topoisomerase II/histidine kinase"/>
    <property type="match status" value="1"/>
</dbReference>
<feature type="region of interest" description="Disordered" evidence="6">
    <location>
        <begin position="273"/>
        <end position="358"/>
    </location>
</feature>
<keyword evidence="9" id="KW-1185">Reference proteome</keyword>
<dbReference type="PRINTS" id="PR00344">
    <property type="entry name" value="BCTRLSENSOR"/>
</dbReference>
<dbReference type="InterPro" id="IPR003661">
    <property type="entry name" value="HisK_dim/P_dom"/>
</dbReference>
<dbReference type="InterPro" id="IPR004358">
    <property type="entry name" value="Sig_transdc_His_kin-like_C"/>
</dbReference>
<dbReference type="Pfam" id="PF02518">
    <property type="entry name" value="HATPase_c"/>
    <property type="match status" value="1"/>
</dbReference>
<keyword evidence="3" id="KW-0597">Phosphoprotein</keyword>
<dbReference type="FunFam" id="1.10.287.130:FF:000023">
    <property type="entry name" value="Sensor histidine kinase/response regulator, putative"/>
    <property type="match status" value="1"/>
</dbReference>
<dbReference type="InterPro" id="IPR036890">
    <property type="entry name" value="HATPase_C_sf"/>
</dbReference>
<dbReference type="InParanoid" id="A0A0C3GZ66"/>
<evidence type="ECO:0000256" key="1">
    <source>
        <dbReference type="ARBA" id="ARBA00000085"/>
    </source>
</evidence>
<evidence type="ECO:0000259" key="7">
    <source>
        <dbReference type="PROSITE" id="PS50109"/>
    </source>
</evidence>
<dbReference type="GO" id="GO:0000155">
    <property type="term" value="F:phosphorelay sensor kinase activity"/>
    <property type="evidence" value="ECO:0007669"/>
    <property type="project" value="InterPro"/>
</dbReference>
<feature type="region of interest" description="Disordered" evidence="6">
    <location>
        <begin position="397"/>
        <end position="445"/>
    </location>
</feature>
<dbReference type="EC" id="2.7.13.3" evidence="2"/>
<dbReference type="CDD" id="cd00082">
    <property type="entry name" value="HisKA"/>
    <property type="match status" value="1"/>
</dbReference>
<gene>
    <name evidence="8" type="ORF">OIDMADRAFT_82186</name>
</gene>
<dbReference type="PANTHER" id="PTHR43047">
    <property type="entry name" value="TWO-COMPONENT HISTIDINE PROTEIN KINASE"/>
    <property type="match status" value="1"/>
</dbReference>
<dbReference type="PROSITE" id="PS50109">
    <property type="entry name" value="HIS_KIN"/>
    <property type="match status" value="1"/>
</dbReference>
<dbReference type="Gene3D" id="3.30.565.10">
    <property type="entry name" value="Histidine kinase-like ATPase, C-terminal domain"/>
    <property type="match status" value="1"/>
</dbReference>
<dbReference type="InterPro" id="IPR029016">
    <property type="entry name" value="GAF-like_dom_sf"/>
</dbReference>
<dbReference type="Pfam" id="PF00512">
    <property type="entry name" value="HisKA"/>
    <property type="match status" value="1"/>
</dbReference>